<evidence type="ECO:0000313" key="2">
    <source>
        <dbReference type="EMBL" id="DAE10980.1"/>
    </source>
</evidence>
<evidence type="ECO:0000256" key="1">
    <source>
        <dbReference type="SAM" id="MobiDB-lite"/>
    </source>
</evidence>
<protein>
    <submittedName>
        <fullName evidence="2">Uncharacterized protein</fullName>
    </submittedName>
</protein>
<feature type="region of interest" description="Disordered" evidence="1">
    <location>
        <begin position="92"/>
        <end position="130"/>
    </location>
</feature>
<reference evidence="2" key="1">
    <citation type="journal article" date="2021" name="Proc. Natl. Acad. Sci. U.S.A.">
        <title>A Catalog of Tens of Thousands of Viruses from Human Metagenomes Reveals Hidden Associations with Chronic Diseases.</title>
        <authorList>
            <person name="Tisza M.J."/>
            <person name="Buck C.B."/>
        </authorList>
    </citation>
    <scope>NUCLEOTIDE SEQUENCE</scope>
    <source>
        <strain evidence="2">CtPsO101</strain>
    </source>
</reference>
<proteinExistence type="predicted"/>
<sequence>MTDEAMHLFRHGIVARACLDYDTALRYMARPPEKQTGAGIIKHEAMIAECERFFRSSWFRCLCELDGETVMQAVRKNGYFCNTFVTRKPKDDNYKREYQEAGTKRRDKRRKEMEEYEKRKKQGNEKGTAH</sequence>
<accession>A0A8S5PXF7</accession>
<dbReference type="EMBL" id="BK015523">
    <property type="protein sequence ID" value="DAE10980.1"/>
    <property type="molecule type" value="Genomic_DNA"/>
</dbReference>
<organism evidence="2">
    <name type="scientific">Siphoviridae sp. ctPsO101</name>
    <dbReference type="NCBI Taxonomy" id="2825487"/>
    <lineage>
        <taxon>Viruses</taxon>
        <taxon>Duplodnaviria</taxon>
        <taxon>Heunggongvirae</taxon>
        <taxon>Uroviricota</taxon>
        <taxon>Caudoviricetes</taxon>
    </lineage>
</organism>
<name>A0A8S5PXF7_9CAUD</name>